<dbReference type="SUPFAM" id="SSF52788">
    <property type="entry name" value="Phosphotyrosine protein phosphatases I"/>
    <property type="match status" value="1"/>
</dbReference>
<reference evidence="1 2" key="1">
    <citation type="submission" date="2018-08" db="EMBL/GenBank/DDBJ databases">
        <title>The draft genome squence of Brumimicrobium sp. N62.</title>
        <authorList>
            <person name="Du Z.-J."/>
            <person name="Luo H.-R."/>
        </authorList>
    </citation>
    <scope>NUCLEOTIDE SEQUENCE [LARGE SCALE GENOMIC DNA]</scope>
    <source>
        <strain evidence="1 2">N62</strain>
    </source>
</reference>
<dbReference type="RefSeq" id="WP_116879512.1">
    <property type="nucleotide sequence ID" value="NZ_QURB01000001.1"/>
</dbReference>
<dbReference type="PANTHER" id="PTHR43428">
    <property type="entry name" value="ARSENATE REDUCTASE"/>
    <property type="match status" value="1"/>
</dbReference>
<dbReference type="AlphaFoldDB" id="A0A3E1F1T6"/>
<dbReference type="Gene3D" id="3.40.50.2300">
    <property type="match status" value="1"/>
</dbReference>
<proteinExistence type="predicted"/>
<dbReference type="EMBL" id="QURB01000001">
    <property type="protein sequence ID" value="RFC55677.1"/>
    <property type="molecule type" value="Genomic_DNA"/>
</dbReference>
<keyword evidence="2" id="KW-1185">Reference proteome</keyword>
<sequence length="207" mass="23560">MKLFEKITDFVSQLDVTSVNEERKQILQPLIDFIQSKQDKNEVINLNFICTHNSRRSHLTQIWAQTMANFYALNNVRTFSGGTEATACYPAVIETLANNGFEIQKLVEQENPIYALKNAENSLPIIAFSKRWDNAFNPKSGFCAIMTCSQADGDCPVVFGAEKRVPVHYIDPKVYDNAPEKMEEYNKTSVQIATEMKYVFGQIKQSK</sequence>
<evidence type="ECO:0000313" key="1">
    <source>
        <dbReference type="EMBL" id="RFC55677.1"/>
    </source>
</evidence>
<evidence type="ECO:0000313" key="2">
    <source>
        <dbReference type="Proteomes" id="UP000257127"/>
    </source>
</evidence>
<dbReference type="Proteomes" id="UP000257127">
    <property type="component" value="Unassembled WGS sequence"/>
</dbReference>
<gene>
    <name evidence="1" type="ORF">DXU93_01715</name>
</gene>
<comment type="caution">
    <text evidence="1">The sequence shown here is derived from an EMBL/GenBank/DDBJ whole genome shotgun (WGS) entry which is preliminary data.</text>
</comment>
<accession>A0A3E1F1T6</accession>
<dbReference type="InterPro" id="IPR036196">
    <property type="entry name" value="Ptyr_pPase_sf"/>
</dbReference>
<dbReference type="OrthoDB" id="9793058at2"/>
<protein>
    <submittedName>
        <fullName evidence="1">Protein-tyrosine-phosphatase</fullName>
    </submittedName>
</protein>
<organism evidence="1 2">
    <name type="scientific">Brumimicrobium aurantiacum</name>
    <dbReference type="NCBI Taxonomy" id="1737063"/>
    <lineage>
        <taxon>Bacteria</taxon>
        <taxon>Pseudomonadati</taxon>
        <taxon>Bacteroidota</taxon>
        <taxon>Flavobacteriia</taxon>
        <taxon>Flavobacteriales</taxon>
        <taxon>Crocinitomicaceae</taxon>
        <taxon>Brumimicrobium</taxon>
    </lineage>
</organism>
<dbReference type="PANTHER" id="PTHR43428:SF1">
    <property type="entry name" value="ARSENATE REDUCTASE"/>
    <property type="match status" value="1"/>
</dbReference>
<name>A0A3E1F1T6_9FLAO</name>